<protein>
    <recommendedName>
        <fullName evidence="3">Importin N-terminal domain-containing protein</fullName>
    </recommendedName>
</protein>
<gene>
    <name evidence="4" type="ORF">J437_LFUL017051</name>
</gene>
<dbReference type="GO" id="GO:0042565">
    <property type="term" value="C:RNA nuclear export complex"/>
    <property type="evidence" value="ECO:0007669"/>
    <property type="project" value="TreeGrafter"/>
</dbReference>
<dbReference type="Proteomes" id="UP000792457">
    <property type="component" value="Unassembled WGS sequence"/>
</dbReference>
<dbReference type="EMBL" id="KZ309050">
    <property type="protein sequence ID" value="KAG8236610.1"/>
    <property type="molecule type" value="Genomic_DNA"/>
</dbReference>
<dbReference type="PANTHER" id="PTHR11223">
    <property type="entry name" value="EXPORTIN 1/5"/>
    <property type="match status" value="1"/>
</dbReference>
<sequence>MDQPHPEVAEISAQLVTAIEITMNPYADQQRRLSAYEACERFKESSPLCAQCGLYLARKENSHIIRHFGLQLMEHCIKYKWNSISQAEKIFIKENAMRLLERGTEPLLQEQAHIKDALSRVIVEMIKREWPQQWPGLLQELNAICHIGESQTELVLLVFLRLVEDVAVLQTLESNQRRKDICQALTSSMGEIFAFFLSLIEDRCKRFWEALSAGEPQSQEAAAHARVVQVVLLTLTGFVEWVSIVHIMAQDGKLLEILCALLDKENFQSNAAECLLQIVNRKGRAEERKPLLTLFNESRMTCIFRASVSASSKPLSEPHYLFLKRMTQVLTGLGTQLCTLWSKDPTSNSGMILPPNFSIYLESMITFTNHPSLVLAHLVNSLWGSFLRHDIISRDPQFLAFVPRWVEATAPRIIKGGFPSKMDSPCAAWSSLEFDSDEEFATFFHRCRTDFLDAFRNATMVAPLVTFTYVENWLTMRLQRSVEQRGEPCTSHSLAYLEWDALSQVLDSVLGKILNTERGRPPVELGLRLLEMCLAFETDDPLILSTLLSCISALFVFLSMAPGSGLLPRVLDKIFAALILSPPGQTKESRSRAVKNVRRHAASLMVKIAQKYPLLLLPAFEHIANTVEGLGRDPGQLSKLERVTLQEALLLVSNHFWDYGRQSAFIASVIRPAAEQWMAVADAFSSPLSFMTFVGLDRPPVEPSSDDVNGQNRANLLFCVSLILAVVKRSARPEDDPDRARRGGFVAPGEESTSATVRSPAAPHVLPLLPPVLSLLGAFNAMWLPEVRAHLSEGYAAAHAMLEVDKGNLLGGVGTPYSSQNSMLPPSSPDDSLDPASPRPYRQTPLDRMQHFLSSVHDNCYHILGAAGPSLGRDLYRLPNLASSLISTVFSNLEVIPDYRLRPISRVFLKPFVCSCPSSSYEDVLLPLLARYCPYMYMRLSEKWQYITQLYESGGIDNENTDTQEVLDDMLNRHLTREYLDVLKVVLVGSSGGMADAIGAGNDAMEQDDPGWGRPSGRGTGGSGAGNPLSSLQNELLSDLGLLVLRSDATRHAVTLVVLRALSWPDTIVSLKATFLAGPLIRQLAGDGSLDNAWALHAMDSVLGGLQAHGHHETNQSFLLALGVLVYEVLRPAFPGVVEVFKKIPNCNVQELQKLDEKIFAPVPKGTKMDKVKKEIFKRLTSQIIGRNLSQLFKKEVSMTNLPPMCIIKAPKLMPVLDDMLNESAVLCSLFNEEKPKPEPSQ</sequence>
<name>A0A8K0KMZ8_LADFU</name>
<comment type="caution">
    <text evidence="4">The sequence shown here is derived from an EMBL/GenBank/DDBJ whole genome shotgun (WGS) entry which is preliminary data.</text>
</comment>
<dbReference type="GO" id="GO:0006405">
    <property type="term" value="P:RNA export from nucleus"/>
    <property type="evidence" value="ECO:0007669"/>
    <property type="project" value="TreeGrafter"/>
</dbReference>
<proteinExistence type="inferred from homology"/>
<dbReference type="SMART" id="SM00913">
    <property type="entry name" value="IBN_N"/>
    <property type="match status" value="1"/>
</dbReference>
<dbReference type="Gene3D" id="1.25.10.10">
    <property type="entry name" value="Leucine-rich Repeat Variant"/>
    <property type="match status" value="1"/>
</dbReference>
<dbReference type="PANTHER" id="PTHR11223:SF3">
    <property type="entry name" value="EXPORTIN-5"/>
    <property type="match status" value="1"/>
</dbReference>
<feature type="region of interest" description="Disordered" evidence="2">
    <location>
        <begin position="815"/>
        <end position="841"/>
    </location>
</feature>
<reference evidence="4" key="2">
    <citation type="submission" date="2017-10" db="EMBL/GenBank/DDBJ databases">
        <title>Ladona fulva Genome sequencing and assembly.</title>
        <authorList>
            <person name="Murali S."/>
            <person name="Richards S."/>
            <person name="Bandaranaike D."/>
            <person name="Bellair M."/>
            <person name="Blankenburg K."/>
            <person name="Chao H."/>
            <person name="Dinh H."/>
            <person name="Doddapaneni H."/>
            <person name="Dugan-Rocha S."/>
            <person name="Elkadiri S."/>
            <person name="Gnanaolivu R."/>
            <person name="Hernandez B."/>
            <person name="Skinner E."/>
            <person name="Javaid M."/>
            <person name="Lee S."/>
            <person name="Li M."/>
            <person name="Ming W."/>
            <person name="Munidasa M."/>
            <person name="Muniz J."/>
            <person name="Nguyen L."/>
            <person name="Hughes D."/>
            <person name="Osuji N."/>
            <person name="Pu L.-L."/>
            <person name="Puazo M."/>
            <person name="Qu C."/>
            <person name="Quiroz J."/>
            <person name="Raj R."/>
            <person name="Weissenberger G."/>
            <person name="Xin Y."/>
            <person name="Zou X."/>
            <person name="Han Y."/>
            <person name="Worley K."/>
            <person name="Muzny D."/>
            <person name="Gibbs R."/>
        </authorList>
    </citation>
    <scope>NUCLEOTIDE SEQUENCE</scope>
    <source>
        <strain evidence="4">Sampled in the wild</strain>
    </source>
</reference>
<evidence type="ECO:0000256" key="1">
    <source>
        <dbReference type="ARBA" id="ARBA00009466"/>
    </source>
</evidence>
<evidence type="ECO:0000313" key="4">
    <source>
        <dbReference type="EMBL" id="KAG8236610.1"/>
    </source>
</evidence>
<dbReference type="Pfam" id="PF08389">
    <property type="entry name" value="Xpo1"/>
    <property type="match status" value="1"/>
</dbReference>
<dbReference type="GO" id="GO:0006611">
    <property type="term" value="P:protein export from nucleus"/>
    <property type="evidence" value="ECO:0007669"/>
    <property type="project" value="InterPro"/>
</dbReference>
<dbReference type="InterPro" id="IPR045478">
    <property type="entry name" value="Exportin-5_C"/>
</dbReference>
<accession>A0A8K0KMZ8</accession>
<evidence type="ECO:0000259" key="3">
    <source>
        <dbReference type="SMART" id="SM00913"/>
    </source>
</evidence>
<evidence type="ECO:0000313" key="5">
    <source>
        <dbReference type="Proteomes" id="UP000792457"/>
    </source>
</evidence>
<feature type="region of interest" description="Disordered" evidence="2">
    <location>
        <begin position="1004"/>
        <end position="1028"/>
    </location>
</feature>
<dbReference type="Pfam" id="PF19273">
    <property type="entry name" value="Exportin-5"/>
    <property type="match status" value="1"/>
</dbReference>
<dbReference type="InterPro" id="IPR016024">
    <property type="entry name" value="ARM-type_fold"/>
</dbReference>
<dbReference type="Pfam" id="PF03810">
    <property type="entry name" value="IBN_N"/>
    <property type="match status" value="1"/>
</dbReference>
<dbReference type="InterPro" id="IPR011989">
    <property type="entry name" value="ARM-like"/>
</dbReference>
<dbReference type="SUPFAM" id="SSF48371">
    <property type="entry name" value="ARM repeat"/>
    <property type="match status" value="1"/>
</dbReference>
<dbReference type="GO" id="GO:0005634">
    <property type="term" value="C:nucleus"/>
    <property type="evidence" value="ECO:0007669"/>
    <property type="project" value="TreeGrafter"/>
</dbReference>
<dbReference type="GO" id="GO:0031267">
    <property type="term" value="F:small GTPase binding"/>
    <property type="evidence" value="ECO:0007669"/>
    <property type="project" value="InterPro"/>
</dbReference>
<dbReference type="InterPro" id="IPR045065">
    <property type="entry name" value="XPO1/5"/>
</dbReference>
<evidence type="ECO:0000256" key="2">
    <source>
        <dbReference type="SAM" id="MobiDB-lite"/>
    </source>
</evidence>
<organism evidence="4 5">
    <name type="scientific">Ladona fulva</name>
    <name type="common">Scarce chaser dragonfly</name>
    <name type="synonym">Libellula fulva</name>
    <dbReference type="NCBI Taxonomy" id="123851"/>
    <lineage>
        <taxon>Eukaryota</taxon>
        <taxon>Metazoa</taxon>
        <taxon>Ecdysozoa</taxon>
        <taxon>Arthropoda</taxon>
        <taxon>Hexapoda</taxon>
        <taxon>Insecta</taxon>
        <taxon>Pterygota</taxon>
        <taxon>Palaeoptera</taxon>
        <taxon>Odonata</taxon>
        <taxon>Epiprocta</taxon>
        <taxon>Anisoptera</taxon>
        <taxon>Libelluloidea</taxon>
        <taxon>Libellulidae</taxon>
        <taxon>Ladona</taxon>
    </lineage>
</organism>
<keyword evidence="5" id="KW-1185">Reference proteome</keyword>
<dbReference type="GO" id="GO:0005737">
    <property type="term" value="C:cytoplasm"/>
    <property type="evidence" value="ECO:0007669"/>
    <property type="project" value="TreeGrafter"/>
</dbReference>
<feature type="compositionally biased region" description="Gly residues" evidence="2">
    <location>
        <begin position="1014"/>
        <end position="1025"/>
    </location>
</feature>
<dbReference type="AlphaFoldDB" id="A0A8K0KMZ8"/>
<comment type="similarity">
    <text evidence="1">Belongs to the exportin family.</text>
</comment>
<dbReference type="InterPro" id="IPR001494">
    <property type="entry name" value="Importin-beta_N"/>
</dbReference>
<feature type="region of interest" description="Disordered" evidence="2">
    <location>
        <begin position="733"/>
        <end position="759"/>
    </location>
</feature>
<dbReference type="GO" id="GO:0005049">
    <property type="term" value="F:nuclear export signal receptor activity"/>
    <property type="evidence" value="ECO:0007669"/>
    <property type="project" value="InterPro"/>
</dbReference>
<dbReference type="OrthoDB" id="2215036at2759"/>
<feature type="domain" description="Importin N-terminal" evidence="3">
    <location>
        <begin position="35"/>
        <end position="102"/>
    </location>
</feature>
<dbReference type="GO" id="GO:0003723">
    <property type="term" value="F:RNA binding"/>
    <property type="evidence" value="ECO:0007669"/>
    <property type="project" value="TreeGrafter"/>
</dbReference>
<reference evidence="4" key="1">
    <citation type="submission" date="2013-04" db="EMBL/GenBank/DDBJ databases">
        <authorList>
            <person name="Qu J."/>
            <person name="Murali S.C."/>
            <person name="Bandaranaike D."/>
            <person name="Bellair M."/>
            <person name="Blankenburg K."/>
            <person name="Chao H."/>
            <person name="Dinh H."/>
            <person name="Doddapaneni H."/>
            <person name="Downs B."/>
            <person name="Dugan-Rocha S."/>
            <person name="Elkadiri S."/>
            <person name="Gnanaolivu R.D."/>
            <person name="Hernandez B."/>
            <person name="Javaid M."/>
            <person name="Jayaseelan J.C."/>
            <person name="Lee S."/>
            <person name="Li M."/>
            <person name="Ming W."/>
            <person name="Munidasa M."/>
            <person name="Muniz J."/>
            <person name="Nguyen L."/>
            <person name="Ongeri F."/>
            <person name="Osuji N."/>
            <person name="Pu L.-L."/>
            <person name="Puazo M."/>
            <person name="Qu C."/>
            <person name="Quiroz J."/>
            <person name="Raj R."/>
            <person name="Weissenberger G."/>
            <person name="Xin Y."/>
            <person name="Zou X."/>
            <person name="Han Y."/>
            <person name="Richards S."/>
            <person name="Worley K."/>
            <person name="Muzny D."/>
            <person name="Gibbs R."/>
        </authorList>
    </citation>
    <scope>NUCLEOTIDE SEQUENCE</scope>
    <source>
        <strain evidence="4">Sampled in the wild</strain>
    </source>
</reference>
<dbReference type="InterPro" id="IPR013598">
    <property type="entry name" value="Exportin-1/Importin-b-like"/>
</dbReference>